<dbReference type="GO" id="GO:0016747">
    <property type="term" value="F:acyltransferase activity, transferring groups other than amino-acyl groups"/>
    <property type="evidence" value="ECO:0007669"/>
    <property type="project" value="InterPro"/>
</dbReference>
<keyword evidence="1" id="KW-0472">Membrane</keyword>
<feature type="transmembrane region" description="Helical" evidence="1">
    <location>
        <begin position="685"/>
        <end position="710"/>
    </location>
</feature>
<keyword evidence="3" id="KW-1185">Reference proteome</keyword>
<dbReference type="PANTHER" id="PTHR22714">
    <property type="entry name" value="PROTEIN CBG02446-RELATED"/>
    <property type="match status" value="1"/>
</dbReference>
<dbReference type="PROSITE" id="PS51186">
    <property type="entry name" value="GNAT"/>
    <property type="match status" value="1"/>
</dbReference>
<reference evidence="4" key="1">
    <citation type="submission" date="2024-02" db="UniProtKB">
        <authorList>
            <consortium name="WormBaseParasite"/>
        </authorList>
    </citation>
    <scope>IDENTIFICATION</scope>
</reference>
<dbReference type="InterPro" id="IPR040128">
    <property type="entry name" value="T25E4.2-like"/>
</dbReference>
<dbReference type="Gene3D" id="3.40.630.90">
    <property type="match status" value="1"/>
</dbReference>
<evidence type="ECO:0000313" key="3">
    <source>
        <dbReference type="Proteomes" id="UP000887575"/>
    </source>
</evidence>
<keyword evidence="1" id="KW-0812">Transmembrane</keyword>
<name>A0AAF3FMI4_9BILA</name>
<protein>
    <recommendedName>
        <fullName evidence="2">N-acetyltransferase domain-containing protein</fullName>
    </recommendedName>
</protein>
<dbReference type="SUPFAM" id="SSF55729">
    <property type="entry name" value="Acyl-CoA N-acyltransferases (Nat)"/>
    <property type="match status" value="1"/>
</dbReference>
<proteinExistence type="predicted"/>
<dbReference type="AlphaFoldDB" id="A0AAF3FMI4"/>
<accession>A0AAF3FMI4</accession>
<sequence>MSPDLLDIYDIRSSATDEQWADFVNMIANEEWKSNDVSTTLLLQHLPSTRIVIAVRKDDDTLVSGVAWNEVDNVAMIGFYLTKEKERHKGIGSLVWRQAMECIDRERRIVVVRTGSEMAPKYQKSDLPICGKKWYRFVVKAPQLIDGFSRILDKNGVRNDKNNNPGLSTKCVNELSIPEFDSLLDYDQKVTSKDRSDFLDSFFSLDCVRACVTQDAGSDGEVNGFGAIVPSVKEESHRYRLAPIYAGDLNVAISIALSLIKRVYKRDADAEIVIQTVDGSAGSMQLHKVLHDFVGVDPMEDSVALSSRKLPLTTRLHMCYIPHNNGGHFDILSSILDGLGLQSRYLVGNVKYPVNTSNPWPGATGYLYNDTADVIGVFYQRTPPREAAFSFSYPLTYVQPLFATKAIRRKKTGGLYDNFSPFEWSVWGCLLASLLSLTLVFSLIVKLEWIMKKREIDMGIFQIFWGTVSTQLGEADEFFLFPSISGHMLFAFLTVFLSGVVMWAYEGYVIYSLLKPAALFPFTQEEMFKYLATKKYTLIVPSAQHWLTEFINNSDSEFYRKLRTSLKNNPWIEGKSHDVLTLLATGNHIYFSQEDDEMMIEVQQLCGITTNSMGLGQASAHFILQKKSRFLTSFNTEIIRQQSFIHRTQTKYFESGFKLTKKVKRCPPIDPLAEETLGLSDMLGVFYLVAIGLAAAVLAFFVEFVVFRYYNPKLWALWKFKKKLSAAY</sequence>
<dbReference type="WBParaSite" id="MBELARI_LOCUS8127">
    <property type="protein sequence ID" value="MBELARI_LOCUS8127"/>
    <property type="gene ID" value="MBELARI_LOCUS8127"/>
</dbReference>
<feature type="transmembrane region" description="Helical" evidence="1">
    <location>
        <begin position="424"/>
        <end position="444"/>
    </location>
</feature>
<feature type="transmembrane region" description="Helical" evidence="1">
    <location>
        <begin position="479"/>
        <end position="505"/>
    </location>
</feature>
<dbReference type="SUPFAM" id="SSF53850">
    <property type="entry name" value="Periplasmic binding protein-like II"/>
    <property type="match status" value="1"/>
</dbReference>
<evidence type="ECO:0000259" key="2">
    <source>
        <dbReference type="PROSITE" id="PS51186"/>
    </source>
</evidence>
<dbReference type="Proteomes" id="UP000887575">
    <property type="component" value="Unassembled WGS sequence"/>
</dbReference>
<dbReference type="InterPro" id="IPR016181">
    <property type="entry name" value="Acyl_CoA_acyltransferase"/>
</dbReference>
<keyword evidence="1" id="KW-1133">Transmembrane helix</keyword>
<evidence type="ECO:0000256" key="1">
    <source>
        <dbReference type="SAM" id="Phobius"/>
    </source>
</evidence>
<dbReference type="InterPro" id="IPR000182">
    <property type="entry name" value="GNAT_dom"/>
</dbReference>
<organism evidence="3 4">
    <name type="scientific">Mesorhabditis belari</name>
    <dbReference type="NCBI Taxonomy" id="2138241"/>
    <lineage>
        <taxon>Eukaryota</taxon>
        <taxon>Metazoa</taxon>
        <taxon>Ecdysozoa</taxon>
        <taxon>Nematoda</taxon>
        <taxon>Chromadorea</taxon>
        <taxon>Rhabditida</taxon>
        <taxon>Rhabditina</taxon>
        <taxon>Rhabditomorpha</taxon>
        <taxon>Rhabditoidea</taxon>
        <taxon>Rhabditidae</taxon>
        <taxon>Mesorhabditinae</taxon>
        <taxon>Mesorhabditis</taxon>
    </lineage>
</organism>
<evidence type="ECO:0000313" key="4">
    <source>
        <dbReference type="WBParaSite" id="MBELARI_LOCUS8127"/>
    </source>
</evidence>
<feature type="domain" description="N-acetyltransferase" evidence="2">
    <location>
        <begin position="9"/>
        <end position="178"/>
    </location>
</feature>
<dbReference type="PANTHER" id="PTHR22714:SF7">
    <property type="entry name" value="SOLUTE-BINDING PROTEIN FAMILY 3_N-TERMINAL DOMAIN-CONTAINING PROTEIN"/>
    <property type="match status" value="1"/>
</dbReference>